<dbReference type="PANTHER" id="PTHR33333:SF46">
    <property type="entry name" value="LOW QUALITY PROTEIN: GLYCINE-RICH PROTEIN DOT1"/>
    <property type="match status" value="1"/>
</dbReference>
<sequence>MEFLREKLGGTFLAVENLCGEAMAWLQSVFPSETRPEKIEQWRLAVGNSSAAALAWFAKVFPPETRTEQISQWFHISKPYLTAATALAALVILYRYCGGGGGGGSEKTMKAPGRNYRMRRADFEGDPKGYFRDSRARK</sequence>
<keyword evidence="3" id="KW-1185">Reference proteome</keyword>
<organism evidence="2 3">
    <name type="scientific">Perilla frutescens var. hirtella</name>
    <name type="common">Perilla citriodora</name>
    <name type="synonym">Perilla setoyensis</name>
    <dbReference type="NCBI Taxonomy" id="608512"/>
    <lineage>
        <taxon>Eukaryota</taxon>
        <taxon>Viridiplantae</taxon>
        <taxon>Streptophyta</taxon>
        <taxon>Embryophyta</taxon>
        <taxon>Tracheophyta</taxon>
        <taxon>Spermatophyta</taxon>
        <taxon>Magnoliopsida</taxon>
        <taxon>eudicotyledons</taxon>
        <taxon>Gunneridae</taxon>
        <taxon>Pentapetalae</taxon>
        <taxon>asterids</taxon>
        <taxon>lamiids</taxon>
        <taxon>Lamiales</taxon>
        <taxon>Lamiaceae</taxon>
        <taxon>Nepetoideae</taxon>
        <taxon>Elsholtzieae</taxon>
        <taxon>Perilla</taxon>
    </lineage>
</organism>
<comment type="caution">
    <text evidence="2">The sequence shown here is derived from an EMBL/GenBank/DDBJ whole genome shotgun (WGS) entry which is preliminary data.</text>
</comment>
<evidence type="ECO:0000313" key="3">
    <source>
        <dbReference type="Proteomes" id="UP001190926"/>
    </source>
</evidence>
<dbReference type="PANTHER" id="PTHR33333">
    <property type="entry name" value="ERYTHROCYTE MEMBRANE PROTEIN 1-LIKE"/>
    <property type="match status" value="1"/>
</dbReference>
<proteinExistence type="predicted"/>
<dbReference type="AlphaFoldDB" id="A0AAD4IXD0"/>
<evidence type="ECO:0000313" key="2">
    <source>
        <dbReference type="EMBL" id="KAH6823126.1"/>
    </source>
</evidence>
<dbReference type="EMBL" id="SDAM02001008">
    <property type="protein sequence ID" value="KAH6823126.1"/>
    <property type="molecule type" value="Genomic_DNA"/>
</dbReference>
<reference evidence="2 3" key="1">
    <citation type="journal article" date="2021" name="Nat. Commun.">
        <title>Incipient diploidization of the medicinal plant Perilla within 10,000 years.</title>
        <authorList>
            <person name="Zhang Y."/>
            <person name="Shen Q."/>
            <person name="Leng L."/>
            <person name="Zhang D."/>
            <person name="Chen S."/>
            <person name="Shi Y."/>
            <person name="Ning Z."/>
            <person name="Chen S."/>
        </authorList>
    </citation>
    <scope>NUCLEOTIDE SEQUENCE [LARGE SCALE GENOMIC DNA]</scope>
    <source>
        <strain evidence="3">cv. PC099</strain>
    </source>
</reference>
<name>A0AAD4IXD0_PERFH</name>
<feature type="compositionally biased region" description="Basic and acidic residues" evidence="1">
    <location>
        <begin position="119"/>
        <end position="138"/>
    </location>
</feature>
<evidence type="ECO:0000256" key="1">
    <source>
        <dbReference type="SAM" id="MobiDB-lite"/>
    </source>
</evidence>
<protein>
    <submittedName>
        <fullName evidence="2">Uncharacterized protein</fullName>
    </submittedName>
</protein>
<accession>A0AAD4IXD0</accession>
<dbReference type="InterPro" id="IPR039926">
    <property type="entry name" value="Egg_app_1"/>
</dbReference>
<feature type="region of interest" description="Disordered" evidence="1">
    <location>
        <begin position="101"/>
        <end position="138"/>
    </location>
</feature>
<gene>
    <name evidence="2" type="ORF">C2S53_011299</name>
</gene>
<dbReference type="Proteomes" id="UP001190926">
    <property type="component" value="Unassembled WGS sequence"/>
</dbReference>